<dbReference type="Pfam" id="PF08245">
    <property type="entry name" value="Mur_ligase_M"/>
    <property type="match status" value="1"/>
</dbReference>
<dbReference type="InterPro" id="IPR036615">
    <property type="entry name" value="Mur_ligase_C_dom_sf"/>
</dbReference>
<dbReference type="NCBIfam" id="TIGR01087">
    <property type="entry name" value="murD"/>
    <property type="match status" value="1"/>
</dbReference>
<evidence type="ECO:0000256" key="6">
    <source>
        <dbReference type="ARBA" id="ARBA00022840"/>
    </source>
</evidence>
<proteinExistence type="inferred from homology"/>
<dbReference type="eggNOG" id="COG0771">
    <property type="taxonomic scope" value="Bacteria"/>
</dbReference>
<evidence type="ECO:0000259" key="10">
    <source>
        <dbReference type="Pfam" id="PF08245"/>
    </source>
</evidence>
<keyword evidence="6 7" id="KW-0067">ATP-binding</keyword>
<dbReference type="PANTHER" id="PTHR43692:SF1">
    <property type="entry name" value="UDP-N-ACETYLMURAMOYLALANINE--D-GLUTAMATE LIGASE"/>
    <property type="match status" value="1"/>
</dbReference>
<dbReference type="HAMAP" id="MF_00639">
    <property type="entry name" value="MurD"/>
    <property type="match status" value="1"/>
</dbReference>
<evidence type="ECO:0000256" key="2">
    <source>
        <dbReference type="ARBA" id="ARBA00004752"/>
    </source>
</evidence>
<evidence type="ECO:0000313" key="12">
    <source>
        <dbReference type="Proteomes" id="UP000002574"/>
    </source>
</evidence>
<dbReference type="GO" id="GO:0008360">
    <property type="term" value="P:regulation of cell shape"/>
    <property type="evidence" value="ECO:0007669"/>
    <property type="project" value="UniProtKB-KW"/>
</dbReference>
<dbReference type="EMBL" id="AP011112">
    <property type="protein sequence ID" value="BAI68541.1"/>
    <property type="molecule type" value="Genomic_DNA"/>
</dbReference>
<dbReference type="OrthoDB" id="9809796at2"/>
<dbReference type="RefSeq" id="WP_012962724.1">
    <property type="nucleotide sequence ID" value="NC_013799.1"/>
</dbReference>
<dbReference type="SUPFAM" id="SSF53244">
    <property type="entry name" value="MurD-like peptide ligases, peptide-binding domain"/>
    <property type="match status" value="1"/>
</dbReference>
<feature type="domain" description="Mur ligase C-terminal" evidence="9">
    <location>
        <begin position="280"/>
        <end position="392"/>
    </location>
</feature>
<dbReference type="KEGG" id="hte:Hydth_0075"/>
<evidence type="ECO:0000313" key="11">
    <source>
        <dbReference type="EMBL" id="BAI68541.1"/>
    </source>
</evidence>
<keyword evidence="7 8" id="KW-0573">Peptidoglycan synthesis</keyword>
<dbReference type="Gene3D" id="3.40.1190.10">
    <property type="entry name" value="Mur-like, catalytic domain"/>
    <property type="match status" value="1"/>
</dbReference>
<dbReference type="PANTHER" id="PTHR43692">
    <property type="entry name" value="UDP-N-ACETYLMURAMOYLALANINE--D-GLUTAMATE LIGASE"/>
    <property type="match status" value="1"/>
</dbReference>
<organism evidence="11 12">
    <name type="scientific">Hydrogenobacter thermophilus (strain DSM 6534 / IAM 12695 / TK-6)</name>
    <dbReference type="NCBI Taxonomy" id="608538"/>
    <lineage>
        <taxon>Bacteria</taxon>
        <taxon>Pseudomonadati</taxon>
        <taxon>Aquificota</taxon>
        <taxon>Aquificia</taxon>
        <taxon>Aquificales</taxon>
        <taxon>Aquificaceae</taxon>
        <taxon>Hydrogenobacter</taxon>
    </lineage>
</organism>
<dbReference type="InterPro" id="IPR005762">
    <property type="entry name" value="MurD"/>
</dbReference>
<dbReference type="GO" id="GO:0005524">
    <property type="term" value="F:ATP binding"/>
    <property type="evidence" value="ECO:0007669"/>
    <property type="project" value="UniProtKB-UniRule"/>
</dbReference>
<comment type="similarity">
    <text evidence="7">Belongs to the MurCDEF family.</text>
</comment>
<dbReference type="GO" id="GO:0008764">
    <property type="term" value="F:UDP-N-acetylmuramoylalanine-D-glutamate ligase activity"/>
    <property type="evidence" value="ECO:0007669"/>
    <property type="project" value="UniProtKB-UniRule"/>
</dbReference>
<keyword evidence="7 8" id="KW-0961">Cell wall biogenesis/degradation</keyword>
<dbReference type="SUPFAM" id="SSF53623">
    <property type="entry name" value="MurD-like peptide ligases, catalytic domain"/>
    <property type="match status" value="1"/>
</dbReference>
<keyword evidence="12" id="KW-1185">Reference proteome</keyword>
<evidence type="ECO:0000256" key="4">
    <source>
        <dbReference type="ARBA" id="ARBA00022598"/>
    </source>
</evidence>
<comment type="subcellular location">
    <subcellularLocation>
        <location evidence="1 7 8">Cytoplasm</location>
    </subcellularLocation>
</comment>
<reference evidence="11 12" key="1">
    <citation type="journal article" date="2010" name="J. Bacteriol.">
        <title>Complete genome sequence of the thermophilic, obligately chemolithoautotrophic hydrogen-oxidizing bacterium Hydrogenobacter thermophilus TK-6.</title>
        <authorList>
            <person name="Arai H."/>
            <person name="Kanbe H."/>
            <person name="Ishii M."/>
            <person name="Igarashi Y."/>
        </authorList>
    </citation>
    <scope>NUCLEOTIDE SEQUENCE [LARGE SCALE GENOMIC DNA]</scope>
    <source>
        <strain evidence="12">DSM 6534 / IAM 12695 / TK-6 [Tokyo]</strain>
    </source>
</reference>
<feature type="domain" description="Mur ligase central" evidence="10">
    <location>
        <begin position="89"/>
        <end position="256"/>
    </location>
</feature>
<dbReference type="UniPathway" id="UPA00219"/>
<dbReference type="InterPro" id="IPR013221">
    <property type="entry name" value="Mur_ligase_cen"/>
</dbReference>
<protein>
    <recommendedName>
        <fullName evidence="7 8">UDP-N-acetylmuramoylalanine--D-glutamate ligase</fullName>
        <ecNumber evidence="7 8">6.3.2.9</ecNumber>
    </recommendedName>
    <alternativeName>
        <fullName evidence="7">D-glutamic acid-adding enzyme</fullName>
    </alternativeName>
    <alternativeName>
        <fullName evidence="7">UDP-N-acetylmuramoyl-L-alanyl-D-glutamate synthetase</fullName>
    </alternativeName>
</protein>
<comment type="pathway">
    <text evidence="2 7 8">Cell wall biogenesis; peptidoglycan biosynthesis.</text>
</comment>
<comment type="catalytic activity">
    <reaction evidence="7 8">
        <text>UDP-N-acetyl-alpha-D-muramoyl-L-alanine + D-glutamate + ATP = UDP-N-acetyl-alpha-D-muramoyl-L-alanyl-D-glutamate + ADP + phosphate + H(+)</text>
        <dbReference type="Rhea" id="RHEA:16429"/>
        <dbReference type="ChEBI" id="CHEBI:15378"/>
        <dbReference type="ChEBI" id="CHEBI:29986"/>
        <dbReference type="ChEBI" id="CHEBI:30616"/>
        <dbReference type="ChEBI" id="CHEBI:43474"/>
        <dbReference type="ChEBI" id="CHEBI:83898"/>
        <dbReference type="ChEBI" id="CHEBI:83900"/>
        <dbReference type="ChEBI" id="CHEBI:456216"/>
        <dbReference type="EC" id="6.3.2.9"/>
    </reaction>
</comment>
<evidence type="ECO:0000256" key="7">
    <source>
        <dbReference type="HAMAP-Rule" id="MF_00639"/>
    </source>
</evidence>
<dbReference type="GO" id="GO:0009252">
    <property type="term" value="P:peptidoglycan biosynthetic process"/>
    <property type="evidence" value="ECO:0007669"/>
    <property type="project" value="UniProtKB-UniRule"/>
</dbReference>
<dbReference type="Pfam" id="PF02875">
    <property type="entry name" value="Mur_ligase_C"/>
    <property type="match status" value="1"/>
</dbReference>
<dbReference type="InterPro" id="IPR004101">
    <property type="entry name" value="Mur_ligase_C"/>
</dbReference>
<dbReference type="EC" id="6.3.2.9" evidence="7 8"/>
<dbReference type="PATRIC" id="fig|608538.5.peg.76"/>
<dbReference type="GO" id="GO:0051301">
    <property type="term" value="P:cell division"/>
    <property type="evidence" value="ECO:0007669"/>
    <property type="project" value="UniProtKB-KW"/>
</dbReference>
<keyword evidence="7 8" id="KW-0133">Cell shape</keyword>
<dbReference type="InterPro" id="IPR036565">
    <property type="entry name" value="Mur-like_cat_sf"/>
</dbReference>
<keyword evidence="7 8" id="KW-0132">Cell division</keyword>
<keyword evidence="7 8" id="KW-0131">Cell cycle</keyword>
<keyword evidence="5 7" id="KW-0547">Nucleotide-binding</keyword>
<accession>D3DFD9</accession>
<evidence type="ECO:0000259" key="9">
    <source>
        <dbReference type="Pfam" id="PF02875"/>
    </source>
</evidence>
<keyword evidence="3 7" id="KW-0963">Cytoplasm</keyword>
<dbReference type="STRING" id="608538.HTH_0074"/>
<dbReference type="SUPFAM" id="SSF51984">
    <property type="entry name" value="MurCD N-terminal domain"/>
    <property type="match status" value="1"/>
</dbReference>
<dbReference type="GO" id="GO:0005737">
    <property type="term" value="C:cytoplasm"/>
    <property type="evidence" value="ECO:0007669"/>
    <property type="project" value="UniProtKB-SubCell"/>
</dbReference>
<dbReference type="AlphaFoldDB" id="D3DFD9"/>
<gene>
    <name evidence="7 11" type="primary">murD</name>
    <name evidence="11" type="ordered locus">HTH_0074</name>
</gene>
<feature type="binding site" evidence="7">
    <location>
        <begin position="91"/>
        <end position="97"/>
    </location>
    <ligand>
        <name>ATP</name>
        <dbReference type="ChEBI" id="CHEBI:30616"/>
    </ligand>
</feature>
<evidence type="ECO:0000256" key="8">
    <source>
        <dbReference type="RuleBase" id="RU003664"/>
    </source>
</evidence>
<dbReference type="GO" id="GO:0071555">
    <property type="term" value="P:cell wall organization"/>
    <property type="evidence" value="ECO:0007669"/>
    <property type="project" value="UniProtKB-KW"/>
</dbReference>
<sequence length="422" mass="47736">MDRVLVWGLGISGKSAIKLLKAKGYEVYAGDDKDGTDFREYLDLVDTVVLSPGIPPRHPLWIEAQKRGLEVIGEMELAYRFFKGRVVAITGTDGKSTVTRMTYLILREHFGNVLEGGNTGTAFSEIVLRDPFSLAVLEVSSFQGKTLKTFRPCCGAFLNFARDHLDWHISLEDYLHSKYNIFKHQQEEDFVVLYSRQEEVVNTPTRAKKYFFSSKDAHGFLREGRAYFMGEELFEVSKLKIYGHHNYRNALASAMIAKLMGVPSETIRKVLYEFSGLPFRLELLGEWEGVKVFNDSKATTVNALESALKSMPDKSVILIAGGRDKGGDFESLYDLILQKVRLALLIGEAKDKIFQAWRGATILEKVESLEEALKVAKAYSQRGDIILFSPACASFDMFKDYIERGQRFNELVYSLFGRTSQV</sequence>
<evidence type="ECO:0000256" key="5">
    <source>
        <dbReference type="ARBA" id="ARBA00022741"/>
    </source>
</evidence>
<dbReference type="Gene3D" id="3.40.50.720">
    <property type="entry name" value="NAD(P)-binding Rossmann-like Domain"/>
    <property type="match status" value="1"/>
</dbReference>
<evidence type="ECO:0000256" key="3">
    <source>
        <dbReference type="ARBA" id="ARBA00022490"/>
    </source>
</evidence>
<comment type="function">
    <text evidence="7 8">Cell wall formation. Catalyzes the addition of glutamate to the nucleotide precursor UDP-N-acetylmuramoyl-L-alanine (UMA).</text>
</comment>
<dbReference type="Proteomes" id="UP000002574">
    <property type="component" value="Chromosome"/>
</dbReference>
<dbReference type="Gene3D" id="3.90.190.20">
    <property type="entry name" value="Mur ligase, C-terminal domain"/>
    <property type="match status" value="1"/>
</dbReference>
<name>D3DFD9_HYDTT</name>
<dbReference type="KEGG" id="hth:HTH_0074"/>
<keyword evidence="4 7" id="KW-0436">Ligase</keyword>
<evidence type="ECO:0000256" key="1">
    <source>
        <dbReference type="ARBA" id="ARBA00004496"/>
    </source>
</evidence>